<proteinExistence type="predicted"/>
<dbReference type="EMBL" id="KZ293423">
    <property type="protein sequence ID" value="PBK71788.1"/>
    <property type="molecule type" value="Genomic_DNA"/>
</dbReference>
<feature type="transmembrane region" description="Helical" evidence="1">
    <location>
        <begin position="20"/>
        <end position="36"/>
    </location>
</feature>
<keyword evidence="1" id="KW-0812">Transmembrane</keyword>
<dbReference type="Proteomes" id="UP000218334">
    <property type="component" value="Unassembled WGS sequence"/>
</dbReference>
<keyword evidence="3" id="KW-1185">Reference proteome</keyword>
<protein>
    <submittedName>
        <fullName evidence="2">Uncharacterized protein</fullName>
    </submittedName>
</protein>
<keyword evidence="1" id="KW-0472">Membrane</keyword>
<evidence type="ECO:0000313" key="3">
    <source>
        <dbReference type="Proteomes" id="UP000218334"/>
    </source>
</evidence>
<gene>
    <name evidence="2" type="ORF">ARMSODRAFT_973362</name>
</gene>
<evidence type="ECO:0000313" key="2">
    <source>
        <dbReference type="EMBL" id="PBK71788.1"/>
    </source>
</evidence>
<accession>A0A2H3C0E6</accession>
<reference evidence="3" key="1">
    <citation type="journal article" date="2017" name="Nat. Ecol. Evol.">
        <title>Genome expansion and lineage-specific genetic innovations in the forest pathogenic fungi Armillaria.</title>
        <authorList>
            <person name="Sipos G."/>
            <person name="Prasanna A.N."/>
            <person name="Walter M.C."/>
            <person name="O'Connor E."/>
            <person name="Balint B."/>
            <person name="Krizsan K."/>
            <person name="Kiss B."/>
            <person name="Hess J."/>
            <person name="Varga T."/>
            <person name="Slot J."/>
            <person name="Riley R."/>
            <person name="Boka B."/>
            <person name="Rigling D."/>
            <person name="Barry K."/>
            <person name="Lee J."/>
            <person name="Mihaltcheva S."/>
            <person name="LaButti K."/>
            <person name="Lipzen A."/>
            <person name="Waldron R."/>
            <person name="Moloney N.M."/>
            <person name="Sperisen C."/>
            <person name="Kredics L."/>
            <person name="Vagvoelgyi C."/>
            <person name="Patrignani A."/>
            <person name="Fitzpatrick D."/>
            <person name="Nagy I."/>
            <person name="Doyle S."/>
            <person name="Anderson J.B."/>
            <person name="Grigoriev I.V."/>
            <person name="Gueldener U."/>
            <person name="Muensterkoetter M."/>
            <person name="Nagy L.G."/>
        </authorList>
    </citation>
    <scope>NUCLEOTIDE SEQUENCE [LARGE SCALE GENOMIC DNA]</scope>
    <source>
        <strain evidence="3">28-4</strain>
    </source>
</reference>
<evidence type="ECO:0000256" key="1">
    <source>
        <dbReference type="SAM" id="Phobius"/>
    </source>
</evidence>
<keyword evidence="1" id="KW-1133">Transmembrane helix</keyword>
<sequence>MASVWSTVGLMVRGHARDPVRFSIAVVVIVLPGIMARHRHRWWLKKDATQFAIERVPPTREAGRGDRSHRPFTAMSGARRGMKGKVDLVWGERASIWMVQSMLMVKGPAMRAVEMIKKTCTVWRFESELLLKLLLVPMVFSSVNNDSRRYNILTRTNSDSRMARITGIIEQVISSLYFLMLIFCEECRGGEKFHIDYSTLGPQTEVFFEAKIKFSTGNSHKCDRHNLMPTFKVTLV</sequence>
<name>A0A2H3C0E6_9AGAR</name>
<dbReference type="AlphaFoldDB" id="A0A2H3C0E6"/>
<organism evidence="2 3">
    <name type="scientific">Armillaria solidipes</name>
    <dbReference type="NCBI Taxonomy" id="1076256"/>
    <lineage>
        <taxon>Eukaryota</taxon>
        <taxon>Fungi</taxon>
        <taxon>Dikarya</taxon>
        <taxon>Basidiomycota</taxon>
        <taxon>Agaricomycotina</taxon>
        <taxon>Agaricomycetes</taxon>
        <taxon>Agaricomycetidae</taxon>
        <taxon>Agaricales</taxon>
        <taxon>Marasmiineae</taxon>
        <taxon>Physalacriaceae</taxon>
        <taxon>Armillaria</taxon>
    </lineage>
</organism>